<keyword evidence="6" id="KW-1185">Reference proteome</keyword>
<dbReference type="SMART" id="SM00342">
    <property type="entry name" value="HTH_ARAC"/>
    <property type="match status" value="1"/>
</dbReference>
<organism evidence="5 6">
    <name type="scientific">Saccharopolyspora griseoalba</name>
    <dbReference type="NCBI Taxonomy" id="1431848"/>
    <lineage>
        <taxon>Bacteria</taxon>
        <taxon>Bacillati</taxon>
        <taxon>Actinomycetota</taxon>
        <taxon>Actinomycetes</taxon>
        <taxon>Pseudonocardiales</taxon>
        <taxon>Pseudonocardiaceae</taxon>
        <taxon>Saccharopolyspora</taxon>
    </lineage>
</organism>
<evidence type="ECO:0000313" key="5">
    <source>
        <dbReference type="EMBL" id="MFC7344386.1"/>
    </source>
</evidence>
<dbReference type="InterPro" id="IPR018062">
    <property type="entry name" value="HTH_AraC-typ_CS"/>
</dbReference>
<evidence type="ECO:0000313" key="6">
    <source>
        <dbReference type="Proteomes" id="UP001596504"/>
    </source>
</evidence>
<dbReference type="PANTHER" id="PTHR46796:SF6">
    <property type="entry name" value="ARAC SUBFAMILY"/>
    <property type="match status" value="1"/>
</dbReference>
<dbReference type="Gene3D" id="1.10.10.60">
    <property type="entry name" value="Homeodomain-like"/>
    <property type="match status" value="1"/>
</dbReference>
<dbReference type="InterPro" id="IPR050204">
    <property type="entry name" value="AraC_XylS_family_regulators"/>
</dbReference>
<dbReference type="RefSeq" id="WP_380672119.1">
    <property type="nucleotide sequence ID" value="NZ_JBHTCJ010000015.1"/>
</dbReference>
<dbReference type="InterPro" id="IPR011051">
    <property type="entry name" value="RmlC_Cupin_sf"/>
</dbReference>
<dbReference type="SUPFAM" id="SSF46689">
    <property type="entry name" value="Homeodomain-like"/>
    <property type="match status" value="1"/>
</dbReference>
<sequence>MLGPAVDLDRWRTSMAGAVVPLEIDAAADFRGRFDRTVVDGVSVLEIAAEPHLVRRTPELIAPGDPHCCKLSLQLSGTARLEQNGRTAELRPGDLAVYDTDRPYELSFPGRNRAVVMVIPRGMLDLAPEEVDGVTAVRFPRDSGLGKVVNPFLAELGTNRDQLAGAGAARLVHSALDLLVTMLSAELHRGPASADPVRGPAREVRDYILEHLGDPGLDPSSIARANHVSLRRLYALFGEGEPVAAWIRSRRLERIRRDLADPRYADRPVSWIAARWGLTDPAHFSRTFKAAYGRPPSAYRAASRRGARGDF</sequence>
<dbReference type="PROSITE" id="PS01124">
    <property type="entry name" value="HTH_ARAC_FAMILY_2"/>
    <property type="match status" value="1"/>
</dbReference>
<evidence type="ECO:0000259" key="4">
    <source>
        <dbReference type="PROSITE" id="PS01124"/>
    </source>
</evidence>
<feature type="domain" description="HTH araC/xylS-type" evidence="4">
    <location>
        <begin position="202"/>
        <end position="302"/>
    </location>
</feature>
<evidence type="ECO:0000256" key="2">
    <source>
        <dbReference type="ARBA" id="ARBA00023125"/>
    </source>
</evidence>
<dbReference type="SUPFAM" id="SSF51182">
    <property type="entry name" value="RmlC-like cupins"/>
    <property type="match status" value="1"/>
</dbReference>
<comment type="caution">
    <text evidence="5">The sequence shown here is derived from an EMBL/GenBank/DDBJ whole genome shotgun (WGS) entry which is preliminary data.</text>
</comment>
<dbReference type="Pfam" id="PF14525">
    <property type="entry name" value="AraC_binding_2"/>
    <property type="match status" value="1"/>
</dbReference>
<keyword evidence="3" id="KW-0804">Transcription</keyword>
<evidence type="ECO:0000256" key="1">
    <source>
        <dbReference type="ARBA" id="ARBA00023015"/>
    </source>
</evidence>
<dbReference type="PANTHER" id="PTHR46796">
    <property type="entry name" value="HTH-TYPE TRANSCRIPTIONAL ACTIVATOR RHAS-RELATED"/>
    <property type="match status" value="1"/>
</dbReference>
<proteinExistence type="predicted"/>
<accession>A0ABW2LP90</accession>
<dbReference type="PROSITE" id="PS00041">
    <property type="entry name" value="HTH_ARAC_FAMILY_1"/>
    <property type="match status" value="1"/>
</dbReference>
<gene>
    <name evidence="5" type="ORF">ACFQRI_23500</name>
</gene>
<dbReference type="Pfam" id="PF12833">
    <property type="entry name" value="HTH_18"/>
    <property type="match status" value="1"/>
</dbReference>
<dbReference type="Proteomes" id="UP001596504">
    <property type="component" value="Unassembled WGS sequence"/>
</dbReference>
<dbReference type="InterPro" id="IPR009057">
    <property type="entry name" value="Homeodomain-like_sf"/>
</dbReference>
<keyword evidence="1" id="KW-0805">Transcription regulation</keyword>
<keyword evidence="2" id="KW-0238">DNA-binding</keyword>
<reference evidence="6" key="1">
    <citation type="journal article" date="2019" name="Int. J. Syst. Evol. Microbiol.">
        <title>The Global Catalogue of Microorganisms (GCM) 10K type strain sequencing project: providing services to taxonomists for standard genome sequencing and annotation.</title>
        <authorList>
            <consortium name="The Broad Institute Genomics Platform"/>
            <consortium name="The Broad Institute Genome Sequencing Center for Infectious Disease"/>
            <person name="Wu L."/>
            <person name="Ma J."/>
        </authorList>
    </citation>
    <scope>NUCLEOTIDE SEQUENCE [LARGE SCALE GENOMIC DNA]</scope>
    <source>
        <strain evidence="6">WLHS5</strain>
    </source>
</reference>
<protein>
    <submittedName>
        <fullName evidence="5">Helix-turn-helix domain-containing protein</fullName>
    </submittedName>
</protein>
<evidence type="ECO:0000256" key="3">
    <source>
        <dbReference type="ARBA" id="ARBA00023163"/>
    </source>
</evidence>
<dbReference type="EMBL" id="JBHTCJ010000015">
    <property type="protein sequence ID" value="MFC7344386.1"/>
    <property type="molecule type" value="Genomic_DNA"/>
</dbReference>
<name>A0ABW2LP90_9PSEU</name>
<dbReference type="InterPro" id="IPR035418">
    <property type="entry name" value="AraC-bd_2"/>
</dbReference>
<dbReference type="InterPro" id="IPR018060">
    <property type="entry name" value="HTH_AraC"/>
</dbReference>